<dbReference type="InterPro" id="IPR000835">
    <property type="entry name" value="HTH_MarR-typ"/>
</dbReference>
<sequence length="146" mass="16217">MPAAPLDHSIQEFMQSVGQLVRRIRAQAQSDELSITESLVISRLSNDGPATTADLARAEGVKPQSMGTIVASLEATGFVKREPHPTDGRQMLISLTPKGTAWRKKVRAAKQVWLSHAIARLSEDEQRTLFKAGEIFRKMNELNEHE</sequence>
<reference evidence="5 6" key="1">
    <citation type="submission" date="2018-10" db="EMBL/GenBank/DDBJ databases">
        <title>Robbsia sp. DHC34, isolated from soil.</title>
        <authorList>
            <person name="Gao Z.-H."/>
            <person name="Qiu L.-H."/>
        </authorList>
    </citation>
    <scope>NUCLEOTIDE SEQUENCE [LARGE SCALE GENOMIC DNA]</scope>
    <source>
        <strain evidence="5 6">DHC34</strain>
    </source>
</reference>
<dbReference type="PROSITE" id="PS50995">
    <property type="entry name" value="HTH_MARR_2"/>
    <property type="match status" value="1"/>
</dbReference>
<dbReference type="SMART" id="SM00347">
    <property type="entry name" value="HTH_MARR"/>
    <property type="match status" value="1"/>
</dbReference>
<protein>
    <submittedName>
        <fullName evidence="5">MarR family transcriptional regulator</fullName>
    </submittedName>
</protein>
<dbReference type="InterPro" id="IPR036390">
    <property type="entry name" value="WH_DNA-bd_sf"/>
</dbReference>
<dbReference type="PANTHER" id="PTHR39515:SF2">
    <property type="entry name" value="HTH-TYPE TRANSCRIPTIONAL REGULATOR RV0880"/>
    <property type="match status" value="1"/>
</dbReference>
<proteinExistence type="predicted"/>
<keyword evidence="6" id="KW-1185">Reference proteome</keyword>
<dbReference type="GO" id="GO:0003700">
    <property type="term" value="F:DNA-binding transcription factor activity"/>
    <property type="evidence" value="ECO:0007669"/>
    <property type="project" value="InterPro"/>
</dbReference>
<keyword evidence="3" id="KW-0804">Transcription</keyword>
<comment type="caution">
    <text evidence="5">The sequence shown here is derived from an EMBL/GenBank/DDBJ whole genome shotgun (WGS) entry which is preliminary data.</text>
</comment>
<dbReference type="PROSITE" id="PS01117">
    <property type="entry name" value="HTH_MARR_1"/>
    <property type="match status" value="1"/>
</dbReference>
<dbReference type="PANTHER" id="PTHR39515">
    <property type="entry name" value="CONSERVED PROTEIN"/>
    <property type="match status" value="1"/>
</dbReference>
<accession>A0A494X9L4</accession>
<dbReference type="InterPro" id="IPR036388">
    <property type="entry name" value="WH-like_DNA-bd_sf"/>
</dbReference>
<dbReference type="AlphaFoldDB" id="A0A494X9L4"/>
<dbReference type="OrthoDB" id="3215377at2"/>
<organism evidence="5 6">
    <name type="scientific">Pararobbsia silviterrae</name>
    <dbReference type="NCBI Taxonomy" id="1792498"/>
    <lineage>
        <taxon>Bacteria</taxon>
        <taxon>Pseudomonadati</taxon>
        <taxon>Pseudomonadota</taxon>
        <taxon>Betaproteobacteria</taxon>
        <taxon>Burkholderiales</taxon>
        <taxon>Burkholderiaceae</taxon>
        <taxon>Pararobbsia</taxon>
    </lineage>
</organism>
<evidence type="ECO:0000259" key="4">
    <source>
        <dbReference type="PROSITE" id="PS50995"/>
    </source>
</evidence>
<keyword evidence="2" id="KW-0238">DNA-binding</keyword>
<evidence type="ECO:0000256" key="1">
    <source>
        <dbReference type="ARBA" id="ARBA00023015"/>
    </source>
</evidence>
<dbReference type="InterPro" id="IPR052526">
    <property type="entry name" value="HTH-type_Bedaq_tolerance"/>
</dbReference>
<dbReference type="RefSeq" id="WP_121090050.1">
    <property type="nucleotide sequence ID" value="NZ_RBZU01000013.1"/>
</dbReference>
<dbReference type="InterPro" id="IPR023187">
    <property type="entry name" value="Tscrpt_reg_MarR-type_CS"/>
</dbReference>
<keyword evidence="1" id="KW-0805">Transcription regulation</keyword>
<dbReference type="SUPFAM" id="SSF46785">
    <property type="entry name" value="Winged helix' DNA-binding domain"/>
    <property type="match status" value="1"/>
</dbReference>
<dbReference type="GO" id="GO:0003677">
    <property type="term" value="F:DNA binding"/>
    <property type="evidence" value="ECO:0007669"/>
    <property type="project" value="UniProtKB-KW"/>
</dbReference>
<evidence type="ECO:0000256" key="2">
    <source>
        <dbReference type="ARBA" id="ARBA00023125"/>
    </source>
</evidence>
<dbReference type="EMBL" id="RBZU01000013">
    <property type="protein sequence ID" value="RKP47170.1"/>
    <property type="molecule type" value="Genomic_DNA"/>
</dbReference>
<name>A0A494X9L4_9BURK</name>
<evidence type="ECO:0000313" key="6">
    <source>
        <dbReference type="Proteomes" id="UP000270342"/>
    </source>
</evidence>
<feature type="domain" description="HTH marR-type" evidence="4">
    <location>
        <begin position="3"/>
        <end position="138"/>
    </location>
</feature>
<dbReference type="Pfam" id="PF01047">
    <property type="entry name" value="MarR"/>
    <property type="match status" value="1"/>
</dbReference>
<evidence type="ECO:0000256" key="3">
    <source>
        <dbReference type="ARBA" id="ARBA00023163"/>
    </source>
</evidence>
<dbReference type="Proteomes" id="UP000270342">
    <property type="component" value="Unassembled WGS sequence"/>
</dbReference>
<evidence type="ECO:0000313" key="5">
    <source>
        <dbReference type="EMBL" id="RKP47170.1"/>
    </source>
</evidence>
<dbReference type="Gene3D" id="1.10.10.10">
    <property type="entry name" value="Winged helix-like DNA-binding domain superfamily/Winged helix DNA-binding domain"/>
    <property type="match status" value="1"/>
</dbReference>
<gene>
    <name evidence="5" type="ORF">D7S86_23030</name>
</gene>